<dbReference type="SUPFAM" id="SSF52540">
    <property type="entry name" value="P-loop containing nucleoside triphosphate hydrolases"/>
    <property type="match status" value="1"/>
</dbReference>
<dbReference type="InterPro" id="IPR013029">
    <property type="entry name" value="YchF_C"/>
</dbReference>
<comment type="cofactor">
    <cofactor evidence="1">
        <name>Mg(2+)</name>
        <dbReference type="ChEBI" id="CHEBI:18420"/>
    </cofactor>
</comment>
<dbReference type="PANTHER" id="PTHR23305:SF18">
    <property type="entry name" value="OBG-TYPE G DOMAIN-CONTAINING PROTEIN"/>
    <property type="match status" value="1"/>
</dbReference>
<dbReference type="Gene3D" id="1.10.150.300">
    <property type="entry name" value="TGS-like domain"/>
    <property type="match status" value="1"/>
</dbReference>
<evidence type="ECO:0000259" key="7">
    <source>
        <dbReference type="PROSITE" id="PS51710"/>
    </source>
</evidence>
<comment type="similarity">
    <text evidence="6">Belongs to the TRAFAC class OBG-HflX-like GTPase superfamily. OBG GTPase family. YchF/OLA1 subfamily.</text>
</comment>
<evidence type="ECO:0000256" key="4">
    <source>
        <dbReference type="ARBA" id="ARBA00022840"/>
    </source>
</evidence>
<dbReference type="GO" id="GO:0016887">
    <property type="term" value="F:ATP hydrolysis activity"/>
    <property type="evidence" value="ECO:0007669"/>
    <property type="project" value="UniProtKB-UniRule"/>
</dbReference>
<dbReference type="InterPro" id="IPR012675">
    <property type="entry name" value="Beta-grasp_dom_sf"/>
</dbReference>
<dbReference type="GO" id="GO:0046872">
    <property type="term" value="F:metal ion binding"/>
    <property type="evidence" value="ECO:0007669"/>
    <property type="project" value="UniProtKB-KW"/>
</dbReference>
<keyword evidence="5" id="KW-0460">Magnesium</keyword>
<dbReference type="InterPro" id="IPR004396">
    <property type="entry name" value="ATPase_YchF/OLA1"/>
</dbReference>
<dbReference type="InterPro" id="IPR023192">
    <property type="entry name" value="TGS-like_dom_sf"/>
</dbReference>
<evidence type="ECO:0000259" key="8">
    <source>
        <dbReference type="PROSITE" id="PS51880"/>
    </source>
</evidence>
<dbReference type="Pfam" id="PF06071">
    <property type="entry name" value="YchF-GTPase_C"/>
    <property type="match status" value="1"/>
</dbReference>
<protein>
    <recommendedName>
        <fullName evidence="6">Ribosome-binding ATPase YchF</fullName>
    </recommendedName>
</protein>
<dbReference type="InterPro" id="IPR041706">
    <property type="entry name" value="YchF_N"/>
</dbReference>
<dbReference type="PROSITE" id="PS51710">
    <property type="entry name" value="G_OBG"/>
    <property type="match status" value="1"/>
</dbReference>
<evidence type="ECO:0000313" key="10">
    <source>
        <dbReference type="Proteomes" id="UP000710385"/>
    </source>
</evidence>
<dbReference type="CDD" id="cd04867">
    <property type="entry name" value="TGS_YchF_OLA1"/>
    <property type="match status" value="1"/>
</dbReference>
<evidence type="ECO:0000256" key="5">
    <source>
        <dbReference type="ARBA" id="ARBA00022842"/>
    </source>
</evidence>
<dbReference type="Proteomes" id="UP000710385">
    <property type="component" value="Unassembled WGS sequence"/>
</dbReference>
<keyword evidence="4 6" id="KW-0067">ATP-binding</keyword>
<dbReference type="Pfam" id="PF01926">
    <property type="entry name" value="MMR_HSR1"/>
    <property type="match status" value="1"/>
</dbReference>
<dbReference type="InterPro" id="IPR027417">
    <property type="entry name" value="P-loop_NTPase"/>
</dbReference>
<dbReference type="AlphaFoldDB" id="A0A928Y5M1"/>
<dbReference type="GO" id="GO:0005525">
    <property type="term" value="F:GTP binding"/>
    <property type="evidence" value="ECO:0007669"/>
    <property type="project" value="InterPro"/>
</dbReference>
<evidence type="ECO:0000313" key="9">
    <source>
        <dbReference type="EMBL" id="MBE7525263.1"/>
    </source>
</evidence>
<dbReference type="InterPro" id="IPR031167">
    <property type="entry name" value="G_OBG"/>
</dbReference>
<dbReference type="InterPro" id="IPR004095">
    <property type="entry name" value="TGS"/>
</dbReference>
<dbReference type="Gene3D" id="3.10.20.30">
    <property type="match status" value="1"/>
</dbReference>
<comment type="caution">
    <text evidence="9">The sequence shown here is derived from an EMBL/GenBank/DDBJ whole genome shotgun (WGS) entry which is preliminary data.</text>
</comment>
<dbReference type="PRINTS" id="PR00326">
    <property type="entry name" value="GTP1OBG"/>
</dbReference>
<dbReference type="Gene3D" id="3.40.50.300">
    <property type="entry name" value="P-loop containing nucleotide triphosphate hydrolases"/>
    <property type="match status" value="1"/>
</dbReference>
<dbReference type="InterPro" id="IPR012676">
    <property type="entry name" value="TGS-like"/>
</dbReference>
<dbReference type="FunFam" id="1.10.150.300:FF:000001">
    <property type="entry name" value="Ribosome-binding ATPase YchF"/>
    <property type="match status" value="1"/>
</dbReference>
<keyword evidence="3 6" id="KW-0547">Nucleotide-binding</keyword>
<dbReference type="GO" id="GO:0043023">
    <property type="term" value="F:ribosomal large subunit binding"/>
    <property type="evidence" value="ECO:0007669"/>
    <property type="project" value="UniProtKB-UniRule"/>
</dbReference>
<evidence type="ECO:0000256" key="6">
    <source>
        <dbReference type="HAMAP-Rule" id="MF_00944"/>
    </source>
</evidence>
<comment type="function">
    <text evidence="6">ATPase that binds to both the 70S ribosome and the 50S ribosomal subunit in a nucleotide-independent manner.</text>
</comment>
<proteinExistence type="inferred from homology"/>
<dbReference type="GO" id="GO:0005524">
    <property type="term" value="F:ATP binding"/>
    <property type="evidence" value="ECO:0007669"/>
    <property type="project" value="UniProtKB-UniRule"/>
</dbReference>
<evidence type="ECO:0000256" key="2">
    <source>
        <dbReference type="ARBA" id="ARBA00022723"/>
    </source>
</evidence>
<accession>A0A928Y5M1</accession>
<feature type="binding site" evidence="6">
    <location>
        <begin position="12"/>
        <end position="17"/>
    </location>
    <ligand>
        <name>ATP</name>
        <dbReference type="ChEBI" id="CHEBI:30616"/>
    </ligand>
</feature>
<dbReference type="EMBL" id="JABTTY010000001">
    <property type="protein sequence ID" value="MBE7525263.1"/>
    <property type="molecule type" value="Genomic_DNA"/>
</dbReference>
<dbReference type="HAMAP" id="MF_00944">
    <property type="entry name" value="YchF_OLA1_ATPase"/>
    <property type="match status" value="1"/>
</dbReference>
<reference evidence="9" key="1">
    <citation type="submission" date="2020-05" db="EMBL/GenBank/DDBJ databases">
        <title>High-Quality Genomes of Partial-Nitritation/Anammox System by Hierarchical Clustering Based Hybrid Assembly.</title>
        <authorList>
            <person name="Liu L."/>
            <person name="Wang Y."/>
            <person name="Che Y."/>
            <person name="Chen Y."/>
            <person name="Xia Y."/>
            <person name="Luo R."/>
            <person name="Cheng S.H."/>
            <person name="Zheng C."/>
            <person name="Zhang T."/>
        </authorList>
    </citation>
    <scope>NUCLEOTIDE SEQUENCE</scope>
    <source>
        <strain evidence="9">H1_PAT1</strain>
    </source>
</reference>
<dbReference type="PANTHER" id="PTHR23305">
    <property type="entry name" value="OBG GTPASE FAMILY"/>
    <property type="match status" value="1"/>
</dbReference>
<dbReference type="SUPFAM" id="SSF81271">
    <property type="entry name" value="TGS-like"/>
    <property type="match status" value="1"/>
</dbReference>
<gene>
    <name evidence="6 9" type="primary">ychF</name>
    <name evidence="9" type="ORF">HS096_02650</name>
</gene>
<dbReference type="GO" id="GO:0005737">
    <property type="term" value="C:cytoplasm"/>
    <property type="evidence" value="ECO:0007669"/>
    <property type="project" value="TreeGrafter"/>
</dbReference>
<dbReference type="InterPro" id="IPR006073">
    <property type="entry name" value="GTP-bd"/>
</dbReference>
<organism evidence="9 10">
    <name type="scientific">candidate division WWE3 bacterium</name>
    <dbReference type="NCBI Taxonomy" id="2053526"/>
    <lineage>
        <taxon>Bacteria</taxon>
        <taxon>Katanobacteria</taxon>
    </lineage>
</organism>
<dbReference type="PIRSF" id="PIRSF006641">
    <property type="entry name" value="CHP00092"/>
    <property type="match status" value="1"/>
</dbReference>
<dbReference type="CDD" id="cd01900">
    <property type="entry name" value="YchF"/>
    <property type="match status" value="1"/>
</dbReference>
<name>A0A928Y5M1_UNCKA</name>
<keyword evidence="2" id="KW-0479">Metal-binding</keyword>
<feature type="domain" description="TGS" evidence="8">
    <location>
        <begin position="278"/>
        <end position="361"/>
    </location>
</feature>
<evidence type="ECO:0000256" key="3">
    <source>
        <dbReference type="ARBA" id="ARBA00022741"/>
    </source>
</evidence>
<dbReference type="PROSITE" id="PS51880">
    <property type="entry name" value="TGS"/>
    <property type="match status" value="1"/>
</dbReference>
<feature type="domain" description="OBG-type G" evidence="7">
    <location>
        <begin position="3"/>
        <end position="256"/>
    </location>
</feature>
<evidence type="ECO:0000256" key="1">
    <source>
        <dbReference type="ARBA" id="ARBA00001946"/>
    </source>
</evidence>
<dbReference type="NCBIfam" id="TIGR00092">
    <property type="entry name" value="redox-regulated ATPase YchF"/>
    <property type="match status" value="1"/>
</dbReference>
<dbReference type="FunFam" id="3.10.20.30:FF:000001">
    <property type="entry name" value="Ribosome-binding ATPase YchF"/>
    <property type="match status" value="1"/>
</dbReference>
<sequence>MALQVGIVGLPNVGKSTLFSAITNSAVDCANFPFCTIDPNVGVVEVPDERLRQLAEVSKSQKVIPTTIEFVDIAGLVKGASEGQGLGNKFLAHIRECDAIAQVVRAFENPDVIHVEGVIHPERDAETIGVELALADLETVEKRLDTARKQEKSGKTKELTALIEALERAKTLLSDGRALRDELWTADIQKELRSLQLLTFKPMLYVVNVSEEQLADGLWNEHMRNLVSAGREVVPVCVKMEAELSGMSHEDRHEYLASLGQEASGLDRLITAAYRILGLITFFTSGEKESRAWTVVAGSTAPVAAGKIHSDFEKNFIRAEVCDWQDFVALKGDAGCRDAGKLRIEGKEYVIRDGDVCHFRVGV</sequence>